<dbReference type="RefSeq" id="WP_089971570.1">
    <property type="nucleotide sequence ID" value="NZ_FNJM01000011.1"/>
</dbReference>
<evidence type="ECO:0000259" key="2">
    <source>
        <dbReference type="Pfam" id="PF13556"/>
    </source>
</evidence>
<dbReference type="InterPro" id="IPR025736">
    <property type="entry name" value="PucR_C-HTH_dom"/>
</dbReference>
<dbReference type="Pfam" id="PF05651">
    <property type="entry name" value="Diacid_rec"/>
    <property type="match status" value="1"/>
</dbReference>
<dbReference type="PANTHER" id="PTHR33744">
    <property type="entry name" value="CARBOHYDRATE DIACID REGULATOR"/>
    <property type="match status" value="1"/>
</dbReference>
<dbReference type="Pfam" id="PF13556">
    <property type="entry name" value="HTH_30"/>
    <property type="match status" value="1"/>
</dbReference>
<dbReference type="STRING" id="94869.SAMN04488529_11139"/>
<dbReference type="EMBL" id="FNJM01000011">
    <property type="protein sequence ID" value="SDP66480.1"/>
    <property type="molecule type" value="Genomic_DNA"/>
</dbReference>
<dbReference type="InterPro" id="IPR042070">
    <property type="entry name" value="PucR_C-HTH_sf"/>
</dbReference>
<sequence length="350" mass="40521">MISKQLAQEIVNKMMEVIPYNVNIMDNNGVIIGSGNYERVGHVHSGAVEALRNKQIVKVYEEINKVKLGVNIPIIFKEKIIGVIGITGKPNDVSQFAKLVSVTAELLISQEYSLNQYITKQKLKEEFIYEWIYSKVEYDNDFIRRGKALDIDVKLDRIVIVIQGNKKYSKEISKFIKENEYTVNLTEDRIALILENSKYIVGRIKSIEEKNKDTLVKIGVGTVHDLLLNSLLEALEALYIGIKLYEDNFCNTYNKIKLFHKMENIFSNYECENIILKISNDGKDKELLQSFLIYMQMNGEKQGVANALHIHRNTLHYRLEKIEKLTGLKFENYLDFFQLLSAYISYKIKL</sequence>
<feature type="domain" description="Putative sugar diacid recognition" evidence="1">
    <location>
        <begin position="2"/>
        <end position="131"/>
    </location>
</feature>
<keyword evidence="4" id="KW-1185">Reference proteome</keyword>
<accession>A0A1H0UK81</accession>
<dbReference type="Proteomes" id="UP000198597">
    <property type="component" value="Unassembled WGS sequence"/>
</dbReference>
<dbReference type="Gene3D" id="1.10.10.2840">
    <property type="entry name" value="PucR C-terminal helix-turn-helix domain"/>
    <property type="match status" value="1"/>
</dbReference>
<dbReference type="OrthoDB" id="212459at2"/>
<reference evidence="3 4" key="1">
    <citation type="submission" date="2016-10" db="EMBL/GenBank/DDBJ databases">
        <authorList>
            <person name="de Groot N.N."/>
        </authorList>
    </citation>
    <scope>NUCLEOTIDE SEQUENCE [LARGE SCALE GENOMIC DNA]</scope>
    <source>
        <strain evidence="3 4">DSM 12272</strain>
    </source>
</reference>
<proteinExistence type="predicted"/>
<organism evidence="3 4">
    <name type="scientific">Clostridium gasigenes</name>
    <dbReference type="NCBI Taxonomy" id="94869"/>
    <lineage>
        <taxon>Bacteria</taxon>
        <taxon>Bacillati</taxon>
        <taxon>Bacillota</taxon>
        <taxon>Clostridia</taxon>
        <taxon>Eubacteriales</taxon>
        <taxon>Clostridiaceae</taxon>
        <taxon>Clostridium</taxon>
    </lineage>
</organism>
<feature type="domain" description="PucR C-terminal helix-turn-helix" evidence="2">
    <location>
        <begin position="287"/>
        <end position="342"/>
    </location>
</feature>
<evidence type="ECO:0000313" key="3">
    <source>
        <dbReference type="EMBL" id="SDP66480.1"/>
    </source>
</evidence>
<dbReference type="PANTHER" id="PTHR33744:SF16">
    <property type="entry name" value="CARBOHYDRATE DIACID REGULATOR"/>
    <property type="match status" value="1"/>
</dbReference>
<dbReference type="InterPro" id="IPR051448">
    <property type="entry name" value="CdaR-like_regulators"/>
</dbReference>
<evidence type="ECO:0000313" key="4">
    <source>
        <dbReference type="Proteomes" id="UP000198597"/>
    </source>
</evidence>
<dbReference type="AlphaFoldDB" id="A0A1H0UK81"/>
<evidence type="ECO:0000259" key="1">
    <source>
        <dbReference type="Pfam" id="PF05651"/>
    </source>
</evidence>
<dbReference type="InterPro" id="IPR008599">
    <property type="entry name" value="Diacid_rec"/>
</dbReference>
<protein>
    <submittedName>
        <fullName evidence="3">Transcriptional regulator, CdaR family</fullName>
    </submittedName>
</protein>
<gene>
    <name evidence="3" type="ORF">SAMN04488529_11139</name>
</gene>
<name>A0A1H0UK81_9CLOT</name>